<accession>A0A1J3JJ24</accession>
<name>A0A1J3JJ24_NOCCA</name>
<dbReference type="InterPro" id="IPR036312">
    <property type="entry name" value="Bifun_inhib/LTP/seed_sf"/>
</dbReference>
<organism evidence="2">
    <name type="scientific">Noccaea caerulescens</name>
    <name type="common">Alpine penny-cress</name>
    <name type="synonym">Thlaspi caerulescens</name>
    <dbReference type="NCBI Taxonomy" id="107243"/>
    <lineage>
        <taxon>Eukaryota</taxon>
        <taxon>Viridiplantae</taxon>
        <taxon>Streptophyta</taxon>
        <taxon>Embryophyta</taxon>
        <taxon>Tracheophyta</taxon>
        <taxon>Spermatophyta</taxon>
        <taxon>Magnoliopsida</taxon>
        <taxon>eudicotyledons</taxon>
        <taxon>Gunneridae</taxon>
        <taxon>Pentapetalae</taxon>
        <taxon>rosids</taxon>
        <taxon>malvids</taxon>
        <taxon>Brassicales</taxon>
        <taxon>Brassicaceae</taxon>
        <taxon>Coluteocarpeae</taxon>
        <taxon>Noccaea</taxon>
    </lineage>
</organism>
<dbReference type="SUPFAM" id="SSF47699">
    <property type="entry name" value="Bifunctional inhibitor/lipid-transfer protein/seed storage 2S albumin"/>
    <property type="match status" value="1"/>
</dbReference>
<reference evidence="2" key="1">
    <citation type="submission" date="2016-07" db="EMBL/GenBank/DDBJ databases">
        <title>De novo transcriptome assembly of four accessions of the metal hyperaccumulator plant Noccaea caerulescens.</title>
        <authorList>
            <person name="Blande D."/>
            <person name="Halimaa P."/>
            <person name="Tervahauta A.I."/>
            <person name="Aarts M.G."/>
            <person name="Karenlampi S.O."/>
        </authorList>
    </citation>
    <scope>NUCLEOTIDE SEQUENCE</scope>
</reference>
<sequence>MASSMKFLCILGLILLIGTVVDGAGECGNCPPDNEAKKLASCAEAAQDVNVAVPGGCCAQLRTFNSRCLCAVIFIQSGQISRRGSNDCLYHHPQSLHFP</sequence>
<evidence type="ECO:0008006" key="3">
    <source>
        <dbReference type="Google" id="ProtNLM"/>
    </source>
</evidence>
<keyword evidence="1" id="KW-0732">Signal</keyword>
<protein>
    <recommendedName>
        <fullName evidence="3">Bifunctional inhibitor/plant lipid transfer protein/seed storage helical domain-containing protein</fullName>
    </recommendedName>
</protein>
<feature type="signal peptide" evidence="1">
    <location>
        <begin position="1"/>
        <end position="23"/>
    </location>
</feature>
<evidence type="ECO:0000313" key="2">
    <source>
        <dbReference type="EMBL" id="JAU92514.1"/>
    </source>
</evidence>
<proteinExistence type="predicted"/>
<dbReference type="CDD" id="cd00010">
    <property type="entry name" value="AAI_LTSS"/>
    <property type="match status" value="1"/>
</dbReference>
<evidence type="ECO:0000256" key="1">
    <source>
        <dbReference type="SAM" id="SignalP"/>
    </source>
</evidence>
<dbReference type="AlphaFoldDB" id="A0A1J3JJ24"/>
<feature type="chain" id="PRO_5009624133" description="Bifunctional inhibitor/plant lipid transfer protein/seed storage helical domain-containing protein" evidence="1">
    <location>
        <begin position="24"/>
        <end position="99"/>
    </location>
</feature>
<gene>
    <name evidence="2" type="ORF">MP_TR350_c0_g1_i1_g.1053</name>
</gene>
<dbReference type="EMBL" id="GEVM01013424">
    <property type="protein sequence ID" value="JAU92514.1"/>
    <property type="molecule type" value="Transcribed_RNA"/>
</dbReference>